<accession>A0A151B678</accession>
<dbReference type="Proteomes" id="UP000075531">
    <property type="component" value="Unassembled WGS sequence"/>
</dbReference>
<proteinExistence type="inferred from homology"/>
<reference evidence="2 3" key="1">
    <citation type="submission" date="2016-02" db="EMBL/GenBank/DDBJ databases">
        <title>Genome sequence of Clostridium tepidiprofundi DSM 19306.</title>
        <authorList>
            <person name="Poehlein A."/>
            <person name="Daniel R."/>
        </authorList>
    </citation>
    <scope>NUCLEOTIDE SEQUENCE [LARGE SCALE GENOMIC DNA]</scope>
    <source>
        <strain evidence="2 3">DSM 19306</strain>
    </source>
</reference>
<dbReference type="InterPro" id="IPR007607">
    <property type="entry name" value="BacA/B"/>
</dbReference>
<evidence type="ECO:0000313" key="2">
    <source>
        <dbReference type="EMBL" id="KYH35252.1"/>
    </source>
</evidence>
<sequence>METKKRDLIISGAGKTVGGSYNDVKISGSGLIDGDIECNTFSSSGAGNIRGNIKSDFVKISGASKIGGDVNCKEIKVSGSTIVIGTLNADRIGISGVIKIGKNVTTESIKISGALKIDGDCECECFESSGKFKILGLLNSETIDMTIGGKCKVKEIGCQKIRVKKDESGGFSKIMKALFAEKYYLITDIIEGDEIYLENTIAQVVRGNNVVIGSGCDIQIIEYHDSISIDDKSKVIEISQV</sequence>
<comment type="similarity">
    <text evidence="1">Belongs to the bactofilin family.</text>
</comment>
<keyword evidence="3" id="KW-1185">Reference proteome</keyword>
<gene>
    <name evidence="2" type="ORF">CLTEP_08770</name>
</gene>
<organism evidence="2 3">
    <name type="scientific">Clostridium tepidiprofundi DSM 19306</name>
    <dbReference type="NCBI Taxonomy" id="1121338"/>
    <lineage>
        <taxon>Bacteria</taxon>
        <taxon>Bacillati</taxon>
        <taxon>Bacillota</taxon>
        <taxon>Clostridia</taxon>
        <taxon>Eubacteriales</taxon>
        <taxon>Clostridiaceae</taxon>
        <taxon>Clostridium</taxon>
    </lineage>
</organism>
<name>A0A151B678_9CLOT</name>
<dbReference type="EMBL" id="LTBA01000005">
    <property type="protein sequence ID" value="KYH35252.1"/>
    <property type="molecule type" value="Genomic_DNA"/>
</dbReference>
<dbReference type="PATRIC" id="fig|1121338.3.peg.898"/>
<dbReference type="STRING" id="1121338.CLTEP_08770"/>
<evidence type="ECO:0000313" key="3">
    <source>
        <dbReference type="Proteomes" id="UP000075531"/>
    </source>
</evidence>
<dbReference type="PANTHER" id="PTHR35024:SF4">
    <property type="entry name" value="POLYMER-FORMING CYTOSKELETAL PROTEIN"/>
    <property type="match status" value="1"/>
</dbReference>
<dbReference type="RefSeq" id="WP_066823120.1">
    <property type="nucleotide sequence ID" value="NZ_LTBA01000005.1"/>
</dbReference>
<evidence type="ECO:0000256" key="1">
    <source>
        <dbReference type="ARBA" id="ARBA00044755"/>
    </source>
</evidence>
<protein>
    <submittedName>
        <fullName evidence="2">Polymer-forming cytoskeletal</fullName>
    </submittedName>
</protein>
<dbReference type="OrthoDB" id="1730007at2"/>
<comment type="caution">
    <text evidence="2">The sequence shown here is derived from an EMBL/GenBank/DDBJ whole genome shotgun (WGS) entry which is preliminary data.</text>
</comment>
<dbReference type="AlphaFoldDB" id="A0A151B678"/>
<dbReference type="PANTHER" id="PTHR35024">
    <property type="entry name" value="HYPOTHETICAL CYTOSOLIC PROTEIN"/>
    <property type="match status" value="1"/>
</dbReference>